<reference evidence="5 6" key="1">
    <citation type="submission" date="2017-06" db="EMBL/GenBank/DDBJ databases">
        <title>Genome of Fusarium nygamai isolate CS10214.</title>
        <authorList>
            <person name="Gardiner D.M."/>
            <person name="Obanor F."/>
            <person name="Kazan K."/>
        </authorList>
    </citation>
    <scope>NUCLEOTIDE SEQUENCE [LARGE SCALE GENOMIC DNA]</scope>
    <source>
        <strain evidence="5 6">CS10214</strain>
    </source>
</reference>
<dbReference type="SMART" id="SM00248">
    <property type="entry name" value="ANK"/>
    <property type="match status" value="7"/>
</dbReference>
<accession>A0A2K0U063</accession>
<dbReference type="SUPFAM" id="SSF48403">
    <property type="entry name" value="Ankyrin repeat"/>
    <property type="match status" value="2"/>
</dbReference>
<dbReference type="AlphaFoldDB" id="A0A2K0U063"/>
<dbReference type="InterPro" id="IPR002110">
    <property type="entry name" value="Ankyrin_rpt"/>
</dbReference>
<dbReference type="InterPro" id="IPR036770">
    <property type="entry name" value="Ankyrin_rpt-contain_sf"/>
</dbReference>
<dbReference type="PANTHER" id="PTHR24123">
    <property type="entry name" value="ANKYRIN REPEAT-CONTAINING"/>
    <property type="match status" value="1"/>
</dbReference>
<feature type="repeat" description="ANK" evidence="3">
    <location>
        <begin position="604"/>
        <end position="636"/>
    </location>
</feature>
<dbReference type="PROSITE" id="PS50088">
    <property type="entry name" value="ANK_REPEAT"/>
    <property type="match status" value="2"/>
</dbReference>
<organism evidence="5 6">
    <name type="scientific">Gibberella nygamai</name>
    <name type="common">Bean root rot disease fungus</name>
    <name type="synonym">Fusarium nygamai</name>
    <dbReference type="NCBI Taxonomy" id="42673"/>
    <lineage>
        <taxon>Eukaryota</taxon>
        <taxon>Fungi</taxon>
        <taxon>Dikarya</taxon>
        <taxon>Ascomycota</taxon>
        <taxon>Pezizomycotina</taxon>
        <taxon>Sordariomycetes</taxon>
        <taxon>Hypocreomycetidae</taxon>
        <taxon>Hypocreales</taxon>
        <taxon>Nectriaceae</taxon>
        <taxon>Fusarium</taxon>
        <taxon>Fusarium fujikuroi species complex</taxon>
    </lineage>
</organism>
<feature type="repeat" description="ANK" evidence="3">
    <location>
        <begin position="569"/>
        <end position="601"/>
    </location>
</feature>
<evidence type="ECO:0000256" key="2">
    <source>
        <dbReference type="ARBA" id="ARBA00023043"/>
    </source>
</evidence>
<dbReference type="PANTHER" id="PTHR24123:SF33">
    <property type="entry name" value="PROTEIN HOS4"/>
    <property type="match status" value="1"/>
</dbReference>
<feature type="region of interest" description="Disordered" evidence="4">
    <location>
        <begin position="763"/>
        <end position="785"/>
    </location>
</feature>
<keyword evidence="2 3" id="KW-0040">ANK repeat</keyword>
<dbReference type="InterPro" id="IPR051165">
    <property type="entry name" value="Multifunctional_ANK_Repeat"/>
</dbReference>
<evidence type="ECO:0000256" key="4">
    <source>
        <dbReference type="SAM" id="MobiDB-lite"/>
    </source>
</evidence>
<proteinExistence type="predicted"/>
<evidence type="ECO:0000313" key="6">
    <source>
        <dbReference type="Proteomes" id="UP000236664"/>
    </source>
</evidence>
<dbReference type="PROSITE" id="PS50297">
    <property type="entry name" value="ANK_REP_REGION"/>
    <property type="match status" value="2"/>
</dbReference>
<protein>
    <submittedName>
        <fullName evidence="5">Uncharacterized protein</fullName>
    </submittedName>
</protein>
<sequence>MDEMLRAAIELRDEALMCKMLQCGADATSYETSWLHPARRREQDVFFTQTYFANPSALMMAVRTGGRIANLMLDYLLLKGQLAPSIVADAYIAAAYGGHYTIMLRLDTMHTSEMVCNTEGITPLQAAVVGGNSTVRKHLLERYGGASSLLVFVAAFLANTNVLQLLIDYGGNPNNQIVTHDIKLYDYLNIPGCRYGYPIAILTALIPSITRYNCKEQSVLKLIDNGATLSPGDVAALSRLCLHRCLKVALTAGGNPEDEDGIKRTALQCALDGSVSIDEGDLNSNLLFTVGLLIQAGAKLTGGEVVKAIRLREKDAVLLLLRHGGTLTDVDETGRGCLEAEINARNDRSLQEALEMQEFPIDAGPLCAAIHEQDWALVGRLFERVHNPLNCHLLEGTAVGLAAEAGQLDILDRLLVRFTDALVLNSAILPFVFEEGALMPSRGFTIERCRDRSGYWRAPPDEEGEPLHTEGSPLALAALGKYTSGFRELLRCGCSMDRIAWNIIAESERSSDYLQLLKAFGCGLGTSTKHDRELKTALCEAITVRKHDMARYLVEVGSNVNEYDISIEGSVSPLQCAMKEGDIDMAVYLLEQGANVNDPPAFEKGATALQFAAIGGHIGFSGRLLQLGAKVNARGSSRFGRSALEGAAEHGRLDMLALLVHYGAVTTGQGRQQLVTAVAYAQGRAHYTAAEWLKENCGWTDADQTLLERIDADDEEDQEECLMLYCCGEYHVSEGQCVYHYTEEQRNNHYNDCVFCKELRDGRDDGSESNFLSEDKDTDSVGDED</sequence>
<dbReference type="Gene3D" id="1.25.40.20">
    <property type="entry name" value="Ankyrin repeat-containing domain"/>
    <property type="match status" value="3"/>
</dbReference>
<evidence type="ECO:0000256" key="3">
    <source>
        <dbReference type="PROSITE-ProRule" id="PRU00023"/>
    </source>
</evidence>
<keyword evidence="6" id="KW-1185">Reference proteome</keyword>
<evidence type="ECO:0000256" key="1">
    <source>
        <dbReference type="ARBA" id="ARBA00022737"/>
    </source>
</evidence>
<dbReference type="STRING" id="42673.A0A2K0U063"/>
<dbReference type="Proteomes" id="UP000236664">
    <property type="component" value="Unassembled WGS sequence"/>
</dbReference>
<dbReference type="OrthoDB" id="539213at2759"/>
<evidence type="ECO:0000313" key="5">
    <source>
        <dbReference type="EMBL" id="PNP51179.1"/>
    </source>
</evidence>
<keyword evidence="1" id="KW-0677">Repeat</keyword>
<comment type="caution">
    <text evidence="5">The sequence shown here is derived from an EMBL/GenBank/DDBJ whole genome shotgun (WGS) entry which is preliminary data.</text>
</comment>
<dbReference type="Pfam" id="PF12796">
    <property type="entry name" value="Ank_2"/>
    <property type="match status" value="1"/>
</dbReference>
<dbReference type="EMBL" id="MTQA01000834">
    <property type="protein sequence ID" value="PNP51179.1"/>
    <property type="molecule type" value="Genomic_DNA"/>
</dbReference>
<name>A0A2K0U063_GIBNY</name>
<gene>
    <name evidence="5" type="ORF">FNYG_15916</name>
</gene>